<dbReference type="GO" id="GO:0016747">
    <property type="term" value="F:acyltransferase activity, transferring groups other than amino-acyl groups"/>
    <property type="evidence" value="ECO:0007669"/>
    <property type="project" value="InterPro"/>
</dbReference>
<dbReference type="OrthoDB" id="893030at2"/>
<dbReference type="AlphaFoldDB" id="A0A285X5R9"/>
<gene>
    <name evidence="2" type="ORF">SAMN06296241_2171</name>
</gene>
<evidence type="ECO:0000313" key="2">
    <source>
        <dbReference type="EMBL" id="SOC80618.1"/>
    </source>
</evidence>
<dbReference type="Gene3D" id="3.40.630.30">
    <property type="match status" value="1"/>
</dbReference>
<evidence type="ECO:0000259" key="1">
    <source>
        <dbReference type="PROSITE" id="PS51186"/>
    </source>
</evidence>
<feature type="domain" description="N-acetyltransferase" evidence="1">
    <location>
        <begin position="9"/>
        <end position="170"/>
    </location>
</feature>
<proteinExistence type="predicted"/>
<protein>
    <submittedName>
        <fullName evidence="2">Diamine N-acetyltransferase</fullName>
    </submittedName>
</protein>
<organism evidence="2 3">
    <name type="scientific">Salinimicrobium sediminis</name>
    <dbReference type="NCBI Taxonomy" id="1343891"/>
    <lineage>
        <taxon>Bacteria</taxon>
        <taxon>Pseudomonadati</taxon>
        <taxon>Bacteroidota</taxon>
        <taxon>Flavobacteriia</taxon>
        <taxon>Flavobacteriales</taxon>
        <taxon>Flavobacteriaceae</taxon>
        <taxon>Salinimicrobium</taxon>
    </lineage>
</organism>
<sequence>MLTLTGELVYLRALEPEDLDFLFEVENKEDLWEVSATSYPFSRYILKQYLENSHKDIYEVKQLRLVICTIAGDTVGFIDIFDFDPKNRRAALGIVIFHEKNRKKGYGTEALELICKYCFTHLGLHQVYAHVGEDNTTSKILFEKAGFELIANKKDWNLVNGEYKAELTYQLIN</sequence>
<dbReference type="Pfam" id="PF13302">
    <property type="entry name" value="Acetyltransf_3"/>
    <property type="match status" value="1"/>
</dbReference>
<keyword evidence="3" id="KW-1185">Reference proteome</keyword>
<keyword evidence="2" id="KW-0808">Transferase</keyword>
<dbReference type="EMBL" id="OCMF01000002">
    <property type="protein sequence ID" value="SOC80618.1"/>
    <property type="molecule type" value="Genomic_DNA"/>
</dbReference>
<dbReference type="Proteomes" id="UP000219193">
    <property type="component" value="Unassembled WGS sequence"/>
</dbReference>
<dbReference type="CDD" id="cd04301">
    <property type="entry name" value="NAT_SF"/>
    <property type="match status" value="1"/>
</dbReference>
<dbReference type="InterPro" id="IPR016181">
    <property type="entry name" value="Acyl_CoA_acyltransferase"/>
</dbReference>
<evidence type="ECO:0000313" key="3">
    <source>
        <dbReference type="Proteomes" id="UP000219193"/>
    </source>
</evidence>
<dbReference type="InterPro" id="IPR000182">
    <property type="entry name" value="GNAT_dom"/>
</dbReference>
<dbReference type="PROSITE" id="PS51186">
    <property type="entry name" value="GNAT"/>
    <property type="match status" value="1"/>
</dbReference>
<dbReference type="RefSeq" id="WP_097056375.1">
    <property type="nucleotide sequence ID" value="NZ_OCMF01000002.1"/>
</dbReference>
<accession>A0A285X5R9</accession>
<name>A0A285X5R9_9FLAO</name>
<dbReference type="PANTHER" id="PTHR43415:SF3">
    <property type="entry name" value="GNAT-FAMILY ACETYLTRANSFERASE"/>
    <property type="match status" value="1"/>
</dbReference>
<dbReference type="PANTHER" id="PTHR43415">
    <property type="entry name" value="SPERMIDINE N(1)-ACETYLTRANSFERASE"/>
    <property type="match status" value="1"/>
</dbReference>
<dbReference type="SUPFAM" id="SSF55729">
    <property type="entry name" value="Acyl-CoA N-acyltransferases (Nat)"/>
    <property type="match status" value="1"/>
</dbReference>
<reference evidence="3" key="1">
    <citation type="submission" date="2017-09" db="EMBL/GenBank/DDBJ databases">
        <authorList>
            <person name="Varghese N."/>
            <person name="Submissions S."/>
        </authorList>
    </citation>
    <scope>NUCLEOTIDE SEQUENCE [LARGE SCALE GENOMIC DNA]</scope>
    <source>
        <strain evidence="3">CGMCC 1.12641</strain>
    </source>
</reference>